<evidence type="ECO:0008006" key="3">
    <source>
        <dbReference type="Google" id="ProtNLM"/>
    </source>
</evidence>
<dbReference type="SUPFAM" id="SSF51905">
    <property type="entry name" value="FAD/NAD(P)-binding domain"/>
    <property type="match status" value="1"/>
</dbReference>
<reference evidence="1 2" key="1">
    <citation type="submission" date="2015-05" db="EMBL/GenBank/DDBJ databases">
        <title>Genome sequencing and analysis of members of genus Stenotrophomonas.</title>
        <authorList>
            <person name="Patil P.P."/>
            <person name="Midha S."/>
            <person name="Patil P.B."/>
        </authorList>
    </citation>
    <scope>NUCLEOTIDE SEQUENCE [LARGE SCALE GENOMIC DNA]</scope>
    <source>
        <strain evidence="1 2">DSM 18941</strain>
    </source>
</reference>
<sequence length="211" mass="23087">MVHAAEVTDYAALEAMRDGDLPVVVVGRRVTAGQLLLELEARDIPVALSTRSAMEYRRHGVWASIRETAYFFWEELQARLIPNLRRPSYPVMEGGPTESLVASGKVAVLPRIRSIVEGALLLDDGRKVRAAAVILATGYHPGLGLLPDSLDMDEYGIPSSQDFQISAMPGVHLLGFDNVYDHRSRYLRGIRADAGRLADLLVVKRGGVGPK</sequence>
<evidence type="ECO:0000313" key="1">
    <source>
        <dbReference type="EMBL" id="KRG65294.1"/>
    </source>
</evidence>
<name>A0A0R0CGX9_9GAMM</name>
<dbReference type="PATRIC" id="fig|405446.3.peg.2937"/>
<evidence type="ECO:0000313" key="2">
    <source>
        <dbReference type="Proteomes" id="UP000051863"/>
    </source>
</evidence>
<accession>A0A0R0CGX9</accession>
<comment type="caution">
    <text evidence="1">The sequence shown here is derived from an EMBL/GenBank/DDBJ whole genome shotgun (WGS) entry which is preliminary data.</text>
</comment>
<gene>
    <name evidence="1" type="ORF">ABB27_15900</name>
</gene>
<dbReference type="EMBL" id="LDJJ01000056">
    <property type="protein sequence ID" value="KRG65294.1"/>
    <property type="molecule type" value="Genomic_DNA"/>
</dbReference>
<dbReference type="InterPro" id="IPR036188">
    <property type="entry name" value="FAD/NAD-bd_sf"/>
</dbReference>
<protein>
    <recommendedName>
        <fullName evidence="3">FAD/NAD(P)-binding domain-containing protein</fullName>
    </recommendedName>
</protein>
<dbReference type="Gene3D" id="3.50.50.60">
    <property type="entry name" value="FAD/NAD(P)-binding domain"/>
    <property type="match status" value="1"/>
</dbReference>
<keyword evidence="2" id="KW-1185">Reference proteome</keyword>
<organism evidence="1 2">
    <name type="scientific">Stenotrophomonas terrae</name>
    <dbReference type="NCBI Taxonomy" id="405446"/>
    <lineage>
        <taxon>Bacteria</taxon>
        <taxon>Pseudomonadati</taxon>
        <taxon>Pseudomonadota</taxon>
        <taxon>Gammaproteobacteria</taxon>
        <taxon>Lysobacterales</taxon>
        <taxon>Lysobacteraceae</taxon>
        <taxon>Stenotrophomonas</taxon>
    </lineage>
</organism>
<dbReference type="AlphaFoldDB" id="A0A0R0CGX9"/>
<dbReference type="Proteomes" id="UP000051863">
    <property type="component" value="Unassembled WGS sequence"/>
</dbReference>
<proteinExistence type="predicted"/>